<evidence type="ECO:0000313" key="4">
    <source>
        <dbReference type="Proteomes" id="UP000006906"/>
    </source>
</evidence>
<keyword evidence="2" id="KW-0472">Membrane</keyword>
<feature type="region of interest" description="Disordered" evidence="1">
    <location>
        <begin position="491"/>
        <end position="521"/>
    </location>
</feature>
<evidence type="ECO:0000313" key="3">
    <source>
        <dbReference type="EMBL" id="PNW72315.1"/>
    </source>
</evidence>
<dbReference type="Gramene" id="PNW72315">
    <property type="protein sequence ID" value="PNW72315"/>
    <property type="gene ID" value="CHLRE_16g673200v5"/>
</dbReference>
<dbReference type="KEGG" id="cre:CHLRE_16g673200v5"/>
<reference evidence="3 4" key="1">
    <citation type="journal article" date="2007" name="Science">
        <title>The Chlamydomonas genome reveals the evolution of key animal and plant functions.</title>
        <authorList>
            <person name="Merchant S.S."/>
            <person name="Prochnik S.E."/>
            <person name="Vallon O."/>
            <person name="Harris E.H."/>
            <person name="Karpowicz S.J."/>
            <person name="Witman G.B."/>
            <person name="Terry A."/>
            <person name="Salamov A."/>
            <person name="Fritz-Laylin L.K."/>
            <person name="Marechal-Drouard L."/>
            <person name="Marshall W.F."/>
            <person name="Qu L.H."/>
            <person name="Nelson D.R."/>
            <person name="Sanderfoot A.A."/>
            <person name="Spalding M.H."/>
            <person name="Kapitonov V.V."/>
            <person name="Ren Q."/>
            <person name="Ferris P."/>
            <person name="Lindquist E."/>
            <person name="Shapiro H."/>
            <person name="Lucas S.M."/>
            <person name="Grimwood J."/>
            <person name="Schmutz J."/>
            <person name="Cardol P."/>
            <person name="Cerutti H."/>
            <person name="Chanfreau G."/>
            <person name="Chen C.L."/>
            <person name="Cognat V."/>
            <person name="Croft M.T."/>
            <person name="Dent R."/>
            <person name="Dutcher S."/>
            <person name="Fernandez E."/>
            <person name="Fukuzawa H."/>
            <person name="Gonzalez-Ballester D."/>
            <person name="Gonzalez-Halphen D."/>
            <person name="Hallmann A."/>
            <person name="Hanikenne M."/>
            <person name="Hippler M."/>
            <person name="Inwood W."/>
            <person name="Jabbari K."/>
            <person name="Kalanon M."/>
            <person name="Kuras R."/>
            <person name="Lefebvre P.A."/>
            <person name="Lemaire S.D."/>
            <person name="Lobanov A.V."/>
            <person name="Lohr M."/>
            <person name="Manuell A."/>
            <person name="Meier I."/>
            <person name="Mets L."/>
            <person name="Mittag M."/>
            <person name="Mittelmeier T."/>
            <person name="Moroney J.V."/>
            <person name="Moseley J."/>
            <person name="Napoli C."/>
            <person name="Nedelcu A.M."/>
            <person name="Niyogi K."/>
            <person name="Novoselov S.V."/>
            <person name="Paulsen I.T."/>
            <person name="Pazour G."/>
            <person name="Purton S."/>
            <person name="Ral J.P."/>
            <person name="Riano-Pachon D.M."/>
            <person name="Riekhof W."/>
            <person name="Rymarquis L."/>
            <person name="Schroda M."/>
            <person name="Stern D."/>
            <person name="Umen J."/>
            <person name="Willows R."/>
            <person name="Wilson N."/>
            <person name="Zimmer S.L."/>
            <person name="Allmer J."/>
            <person name="Balk J."/>
            <person name="Bisova K."/>
            <person name="Chen C.J."/>
            <person name="Elias M."/>
            <person name="Gendler K."/>
            <person name="Hauser C."/>
            <person name="Lamb M.R."/>
            <person name="Ledford H."/>
            <person name="Long J.C."/>
            <person name="Minagawa J."/>
            <person name="Page M.D."/>
            <person name="Pan J."/>
            <person name="Pootakham W."/>
            <person name="Roje S."/>
            <person name="Rose A."/>
            <person name="Stahlberg E."/>
            <person name="Terauchi A.M."/>
            <person name="Yang P."/>
            <person name="Ball S."/>
            <person name="Bowler C."/>
            <person name="Dieckmann C.L."/>
            <person name="Gladyshev V.N."/>
            <person name="Green P."/>
            <person name="Jorgensen R."/>
            <person name="Mayfield S."/>
            <person name="Mueller-Roeber B."/>
            <person name="Rajamani S."/>
            <person name="Sayre R.T."/>
            <person name="Brokstein P."/>
            <person name="Dubchak I."/>
            <person name="Goodstein D."/>
            <person name="Hornick L."/>
            <person name="Huang Y.W."/>
            <person name="Jhaveri J."/>
            <person name="Luo Y."/>
            <person name="Martinez D."/>
            <person name="Ngau W.C."/>
            <person name="Otillar B."/>
            <person name="Poliakov A."/>
            <person name="Porter A."/>
            <person name="Szajkowski L."/>
            <person name="Werner G."/>
            <person name="Zhou K."/>
            <person name="Grigoriev I.V."/>
            <person name="Rokhsar D.S."/>
            <person name="Grossman A.R."/>
        </authorList>
    </citation>
    <scope>NUCLEOTIDE SEQUENCE [LARGE SCALE GENOMIC DNA]</scope>
    <source>
        <strain evidence="4">CC-503</strain>
    </source>
</reference>
<name>A0A2K3CVK6_CHLRE</name>
<feature type="compositionally biased region" description="Low complexity" evidence="1">
    <location>
        <begin position="491"/>
        <end position="501"/>
    </location>
</feature>
<evidence type="ECO:0000256" key="2">
    <source>
        <dbReference type="SAM" id="Phobius"/>
    </source>
</evidence>
<protein>
    <recommendedName>
        <fullName evidence="5">HNH nuclease domain-containing protein</fullName>
    </recommendedName>
</protein>
<dbReference type="OrthoDB" id="539720at2759"/>
<accession>A0A2K3CVK6</accession>
<keyword evidence="2" id="KW-0812">Transmembrane</keyword>
<dbReference type="PaxDb" id="3055-EDP01258"/>
<evidence type="ECO:0000256" key="1">
    <source>
        <dbReference type="SAM" id="MobiDB-lite"/>
    </source>
</evidence>
<gene>
    <name evidence="3" type="ORF">CHLRE_16g673200v5</name>
</gene>
<dbReference type="GeneID" id="5721420"/>
<feature type="transmembrane region" description="Helical" evidence="2">
    <location>
        <begin position="158"/>
        <end position="176"/>
    </location>
</feature>
<dbReference type="InParanoid" id="A0A2K3CVK6"/>
<sequence>MCGADPERGGLGALLHHTFGGEVDIDAAAWRGYPCDSDLGVNVLFVLQRPGATVRHIVTGGGQGEPFLPVLFVVPILFIATVVLREVLGVRIMSPTASRTLLKFGTAVGCRSMILAKSLLLGKGSLYYQRESNVEFLIIALSAYIIEIPFLHEVAVSGGTALIICAQAALFPHHFLPKVNPANVALQAVAATVFALVNASYRQRRRLAERNDLAAHSAAAGGAGPGSGSSTDSGDVSGALKDILLALQDVVKRTDLQDMAKLTVFLSDMVLAGLKRQFRPPSSGNESRGANQGFRRRLMVSYGMTPNSMRCMVLDKELPDCFLVAAHLFAVRLQPYARIIMGSDFDINGSKNGVILCSAIEYAYEHQRICFSKGMGDGEFILHVLDKWLLDKRLSSVGQHKNDTAFAEALGDLTFRHIDNKHVKFKSATGKGPYKRALALHANFALEHCATTYPEGFDPTQYTFNDNSQHEGKEELVKMWLSRLDTGSVAEVGAESSVSPEESVDVEEEVEEEVHVWRGGP</sequence>
<feature type="transmembrane region" description="Helical" evidence="2">
    <location>
        <begin position="67"/>
        <end position="88"/>
    </location>
</feature>
<organism evidence="3 4">
    <name type="scientific">Chlamydomonas reinhardtii</name>
    <name type="common">Chlamydomonas smithii</name>
    <dbReference type="NCBI Taxonomy" id="3055"/>
    <lineage>
        <taxon>Eukaryota</taxon>
        <taxon>Viridiplantae</taxon>
        <taxon>Chlorophyta</taxon>
        <taxon>core chlorophytes</taxon>
        <taxon>Chlorophyceae</taxon>
        <taxon>CS clade</taxon>
        <taxon>Chlamydomonadales</taxon>
        <taxon>Chlamydomonadaceae</taxon>
        <taxon>Chlamydomonas</taxon>
    </lineage>
</organism>
<proteinExistence type="predicted"/>
<evidence type="ECO:0008006" key="5">
    <source>
        <dbReference type="Google" id="ProtNLM"/>
    </source>
</evidence>
<dbReference type="ExpressionAtlas" id="A0A2K3CVK6">
    <property type="expression patterns" value="baseline and differential"/>
</dbReference>
<dbReference type="Proteomes" id="UP000006906">
    <property type="component" value="Chromosome 16"/>
</dbReference>
<dbReference type="EMBL" id="CM008977">
    <property type="protein sequence ID" value="PNW72315.1"/>
    <property type="molecule type" value="Genomic_DNA"/>
</dbReference>
<keyword evidence="4" id="KW-1185">Reference proteome</keyword>
<feature type="compositionally biased region" description="Acidic residues" evidence="1">
    <location>
        <begin position="502"/>
        <end position="512"/>
    </location>
</feature>
<keyword evidence="2" id="KW-1133">Transmembrane helix</keyword>
<dbReference type="AlphaFoldDB" id="A0A2K3CVK6"/>
<feature type="transmembrane region" description="Helical" evidence="2">
    <location>
        <begin position="182"/>
        <end position="201"/>
    </location>
</feature>
<dbReference type="RefSeq" id="XP_001695921.2">
    <property type="nucleotide sequence ID" value="XM_001695869.2"/>
</dbReference>